<gene>
    <name evidence="3" type="ORF">L201_006522</name>
</gene>
<accession>A0AAX4K1H0</accession>
<proteinExistence type="predicted"/>
<feature type="compositionally biased region" description="Basic and acidic residues" evidence="1">
    <location>
        <begin position="1101"/>
        <end position="1111"/>
    </location>
</feature>
<name>A0AAX4K1H0_9TREE</name>
<evidence type="ECO:0000256" key="2">
    <source>
        <dbReference type="SAM" id="Phobius"/>
    </source>
</evidence>
<organism evidence="3 4">
    <name type="scientific">Kwoniella dendrophila CBS 6074</name>
    <dbReference type="NCBI Taxonomy" id="1295534"/>
    <lineage>
        <taxon>Eukaryota</taxon>
        <taxon>Fungi</taxon>
        <taxon>Dikarya</taxon>
        <taxon>Basidiomycota</taxon>
        <taxon>Agaricomycotina</taxon>
        <taxon>Tremellomycetes</taxon>
        <taxon>Tremellales</taxon>
        <taxon>Cryptococcaceae</taxon>
        <taxon>Kwoniella</taxon>
    </lineage>
</organism>
<feature type="region of interest" description="Disordered" evidence="1">
    <location>
        <begin position="924"/>
        <end position="950"/>
    </location>
</feature>
<feature type="compositionally biased region" description="Polar residues" evidence="1">
    <location>
        <begin position="527"/>
        <end position="540"/>
    </location>
</feature>
<feature type="compositionally biased region" description="Polar residues" evidence="1">
    <location>
        <begin position="565"/>
        <end position="580"/>
    </location>
</feature>
<evidence type="ECO:0000256" key="1">
    <source>
        <dbReference type="SAM" id="MobiDB-lite"/>
    </source>
</evidence>
<feature type="region of interest" description="Disordered" evidence="1">
    <location>
        <begin position="1"/>
        <end position="28"/>
    </location>
</feature>
<keyword evidence="2" id="KW-1133">Transmembrane helix</keyword>
<sequence>MATSFVDSGPLYDYFRDESDQRDHPHEQVMQGQKLDLEMEMEMETRRNSGLSEESGNTTLVTQSSISPTKGWTGSLPNAAGPSSIASNVELTSNDNVPGKFPSPTRLTFSDETFAEKFKYLICSSGLLEKDYIPALSGGLESELGEELNSADHSLNQYKVWIERAKQRWDLVLAGIALLLGLTISLGVWTILGLGMITVIGLAMYKGIIPIYPKARNDKASASSDVDCPKTLALASLTNFISQSHSLNLTLSSSISILEPQTYNLHVHNTLRVALHRLTGNMTDHFATATSTLLELTDRRELSVLGEMYDIPVVGSFFYSRRNRNVSDASSEEESEKQGAHQDSKSQLPQQRPGLPHRPSSNPSPVKGSKHTSGHSTSSLPAYESSSPLKKLHTCTERSNRFSLGSSPELGDKFTQIPDRTPRLSKRASVERLRDTWSQSPRFERPKHERRITEADEEEQEDNQEEEEEANDSSISSDQSMSSDDSTPMKVEKKNSTIDVDVGAVLVSPKSPQSRNGLGVTIPRTPILTQNTPRRSSTSFKHVPSPLSRRPSNASERLLPLRTAISATPSRSAPNTTSLLPSPFVNDRETHHLSSDVPLSSAPLRAALSLDPDLNTATANPKRRSLQNIPYYHSSDDEHHYQQSLDSALSSSGLTRTRSMPLSDIQALRSALTIGGSKSRRSSIAVNPGLGIGIGYPSSFPTDKRSSWGSIQSSSSPDPSLSAGLRRIESVSPLTTPSLKASCLGIHLKRRRLACCLLGLKFIAKSDNADAYWENVKLILDELNENIKEEKEIIENVLRDAEKENDIVKSLNAFGTKDKNRNSMNMSDLGDSLWSPSTSVFPFTTTNPTKDFAPRTSDEALLVDNIDKLSNALVGAWKDLSSIKEILKTRENGVGIGIENWSEIRNKLGEGIREWERGKEVLLRMDTSDETIDQDKSPEEEEEESSNVKMKDLPEFMQSWQDEQVEQSSDLHSLDILQNEQEDYQTTNNHEQRGDSELLPPVGKDMIFESTMTDLPALSEEKQILSKLTREERIKLSKESREKGISLKQLLNQKSDPDTALTEESKRQMKLTGGEVVNELKGIIGSIRRLKEGGDSTDNPEQVHNKPDDAQHMENSHIPLEVNMKANDNDMEYTRLEETDEQTNKLHRKGVAGDDQLSTSKSKGHDDAQESMNMNDMIYNNDDKHDHQDTVFSDNGHDNNDDSQDLNDELRIQIQQRMNRSSFQQLDLGELRRNLPTRLKDREENDNRHILE</sequence>
<dbReference type="EMBL" id="CP144106">
    <property type="protein sequence ID" value="WWC91576.1"/>
    <property type="molecule type" value="Genomic_DNA"/>
</dbReference>
<feature type="region of interest" description="Disordered" evidence="1">
    <location>
        <begin position="328"/>
        <end position="492"/>
    </location>
</feature>
<keyword evidence="4" id="KW-1185">Reference proteome</keyword>
<dbReference type="GeneID" id="91097191"/>
<feature type="region of interest" description="Disordered" evidence="1">
    <location>
        <begin position="507"/>
        <end position="598"/>
    </location>
</feature>
<feature type="compositionally biased region" description="Basic and acidic residues" evidence="1">
    <location>
        <begin position="1181"/>
        <end position="1200"/>
    </location>
</feature>
<keyword evidence="2" id="KW-0472">Membrane</keyword>
<dbReference type="AlphaFoldDB" id="A0AAX4K1H0"/>
<evidence type="ECO:0000313" key="3">
    <source>
        <dbReference type="EMBL" id="WWC91576.1"/>
    </source>
</evidence>
<feature type="compositionally biased region" description="Basic and acidic residues" evidence="1">
    <location>
        <begin position="14"/>
        <end position="27"/>
    </location>
</feature>
<dbReference type="RefSeq" id="XP_066078338.1">
    <property type="nucleotide sequence ID" value="XM_066222241.1"/>
</dbReference>
<dbReference type="Proteomes" id="UP001355207">
    <property type="component" value="Chromosome 9"/>
</dbReference>
<reference evidence="3 4" key="1">
    <citation type="submission" date="2024-01" db="EMBL/GenBank/DDBJ databases">
        <title>Comparative genomics of Cryptococcus and Kwoniella reveals pathogenesis evolution and contrasting modes of karyotype evolution via chromosome fusion or intercentromeric recombination.</title>
        <authorList>
            <person name="Coelho M.A."/>
            <person name="David-Palma M."/>
            <person name="Shea T."/>
            <person name="Bowers K."/>
            <person name="McGinley-Smith S."/>
            <person name="Mohammad A.W."/>
            <person name="Gnirke A."/>
            <person name="Yurkov A.M."/>
            <person name="Nowrousian M."/>
            <person name="Sun S."/>
            <person name="Cuomo C.A."/>
            <person name="Heitman J."/>
        </authorList>
    </citation>
    <scope>NUCLEOTIDE SEQUENCE [LARGE SCALE GENOMIC DNA]</scope>
    <source>
        <strain evidence="3 4">CBS 6074</strain>
    </source>
</reference>
<feature type="compositionally biased region" description="Basic and acidic residues" evidence="1">
    <location>
        <begin position="924"/>
        <end position="937"/>
    </location>
</feature>
<keyword evidence="2" id="KW-0812">Transmembrane</keyword>
<evidence type="ECO:0008006" key="5">
    <source>
        <dbReference type="Google" id="ProtNLM"/>
    </source>
</evidence>
<feature type="compositionally biased region" description="Low complexity" evidence="1">
    <location>
        <begin position="472"/>
        <end position="486"/>
    </location>
</feature>
<feature type="region of interest" description="Disordered" evidence="1">
    <location>
        <begin position="1090"/>
        <end position="1111"/>
    </location>
</feature>
<feature type="compositionally biased region" description="Basic and acidic residues" evidence="1">
    <location>
        <begin position="442"/>
        <end position="454"/>
    </location>
</feature>
<protein>
    <recommendedName>
        <fullName evidence="5">Myosin-binding domain-containing protein</fullName>
    </recommendedName>
</protein>
<evidence type="ECO:0000313" key="4">
    <source>
        <dbReference type="Proteomes" id="UP001355207"/>
    </source>
</evidence>
<feature type="transmembrane region" description="Helical" evidence="2">
    <location>
        <begin position="171"/>
        <end position="204"/>
    </location>
</feature>
<feature type="region of interest" description="Disordered" evidence="1">
    <location>
        <begin position="48"/>
        <end position="74"/>
    </location>
</feature>
<feature type="region of interest" description="Disordered" evidence="1">
    <location>
        <begin position="1138"/>
        <end position="1205"/>
    </location>
</feature>
<feature type="compositionally biased region" description="Acidic residues" evidence="1">
    <location>
        <begin position="455"/>
        <end position="471"/>
    </location>
</feature>